<dbReference type="EMBL" id="FLUO01000001">
    <property type="protein sequence ID" value="SBV91036.1"/>
    <property type="molecule type" value="Genomic_DNA"/>
</dbReference>
<dbReference type="InterPro" id="IPR013366">
    <property type="entry name" value="EutJ"/>
</dbReference>
<dbReference type="SUPFAM" id="SSF53067">
    <property type="entry name" value="Actin-like ATPase domain"/>
    <property type="match status" value="2"/>
</dbReference>
<dbReference type="NCBIfam" id="NF011660">
    <property type="entry name" value="PRK15080.1"/>
    <property type="match status" value="1"/>
</dbReference>
<dbReference type="InterPro" id="IPR043129">
    <property type="entry name" value="ATPase_NBD"/>
</dbReference>
<evidence type="ECO:0000256" key="1">
    <source>
        <dbReference type="ARBA" id="ARBA00007381"/>
    </source>
</evidence>
<comment type="similarity">
    <text evidence="1">Belongs to the heat shock protein 70 family.</text>
</comment>
<protein>
    <submittedName>
        <fullName evidence="2">Putative chaperonin, ethanolamine utilization protein</fullName>
    </submittedName>
</protein>
<name>A0A212IV01_9PROT</name>
<dbReference type="NCBIfam" id="TIGR02529">
    <property type="entry name" value="EutJ"/>
    <property type="match status" value="1"/>
</dbReference>
<accession>A0A212IV01</accession>
<sequence length="310" mass="32197">MGAAQTRIDAAEAAVPGAAPRNFSPGGSSVVGIHPAANSRLKAFEQSLALRPPPEKGVPLFAGVDLGTAYIVTAVVDADGAPVAGVVTRSRSSVRDGLVFDYLGATNLLRAQVETIRRAGYPIRDAMVCFPPGTEGRNARVFGNVLEAADLHVVGLLDEPSSAAAVLEIDEGAVVDVGGGTTGISILEGGKVVYTADEPTGGTHVDLVLAGNFHVSTDEAERMKTDVSRQRDLFPVVRPVFQKIGAIVRRHLAGRSVRTLYLVGGTSCFPGIAEVVREETGLPVLVPDHALLVTPLGIAMHCAREAAGRG</sequence>
<dbReference type="CDD" id="cd24047">
    <property type="entry name" value="ASKHA_NBD_EutJ"/>
    <property type="match status" value="1"/>
</dbReference>
<evidence type="ECO:0000313" key="2">
    <source>
        <dbReference type="EMBL" id="SBV91036.1"/>
    </source>
</evidence>
<dbReference type="InterPro" id="IPR050696">
    <property type="entry name" value="FtsA/MreB"/>
</dbReference>
<dbReference type="Gene3D" id="3.30.420.40">
    <property type="match status" value="2"/>
</dbReference>
<gene>
    <name evidence="2" type="primary">eutJ</name>
    <name evidence="2" type="ORF">KL86APRO_10075</name>
</gene>
<dbReference type="PANTHER" id="PTHR32432:SF3">
    <property type="entry name" value="ETHANOLAMINE UTILIZATION PROTEIN EUTJ"/>
    <property type="match status" value="1"/>
</dbReference>
<dbReference type="InterPro" id="IPR018181">
    <property type="entry name" value="Heat_shock_70_CS"/>
</dbReference>
<dbReference type="AlphaFoldDB" id="A0A212IV01"/>
<reference evidence="2" key="1">
    <citation type="submission" date="2016-04" db="EMBL/GenBank/DDBJ databases">
        <authorList>
            <person name="Evans L.H."/>
            <person name="Alamgir A."/>
            <person name="Owens N."/>
            <person name="Weber N.D."/>
            <person name="Virtaneva K."/>
            <person name="Barbian K."/>
            <person name="Babar A."/>
            <person name="Rosenke K."/>
        </authorList>
    </citation>
    <scope>NUCLEOTIDE SEQUENCE</scope>
    <source>
        <strain evidence="2">86</strain>
    </source>
</reference>
<dbReference type="Pfam" id="PF14450">
    <property type="entry name" value="FtsA"/>
    <property type="match status" value="1"/>
</dbReference>
<proteinExistence type="inferred from homology"/>
<dbReference type="PANTHER" id="PTHR32432">
    <property type="entry name" value="CELL DIVISION PROTEIN FTSA-RELATED"/>
    <property type="match status" value="1"/>
</dbReference>
<organism evidence="2">
    <name type="scientific">uncultured Alphaproteobacteria bacterium</name>
    <dbReference type="NCBI Taxonomy" id="91750"/>
    <lineage>
        <taxon>Bacteria</taxon>
        <taxon>Pseudomonadati</taxon>
        <taxon>Pseudomonadota</taxon>
        <taxon>Alphaproteobacteria</taxon>
        <taxon>environmental samples</taxon>
    </lineage>
</organism>
<dbReference type="PROSITE" id="PS00329">
    <property type="entry name" value="HSP70_2"/>
    <property type="match status" value="1"/>
</dbReference>